<evidence type="ECO:0000313" key="1">
    <source>
        <dbReference type="EMBL" id="KAF3445689.1"/>
    </source>
</evidence>
<dbReference type="EMBL" id="VOIH02000005">
    <property type="protein sequence ID" value="KAF3445689.1"/>
    <property type="molecule type" value="Genomic_DNA"/>
</dbReference>
<dbReference type="Gene3D" id="2.40.50.140">
    <property type="entry name" value="Nucleic acid-binding proteins"/>
    <property type="match status" value="1"/>
</dbReference>
<dbReference type="Proteomes" id="UP000796880">
    <property type="component" value="Unassembled WGS sequence"/>
</dbReference>
<organism evidence="1 2">
    <name type="scientific">Rhamnella rubrinervis</name>
    <dbReference type="NCBI Taxonomy" id="2594499"/>
    <lineage>
        <taxon>Eukaryota</taxon>
        <taxon>Viridiplantae</taxon>
        <taxon>Streptophyta</taxon>
        <taxon>Embryophyta</taxon>
        <taxon>Tracheophyta</taxon>
        <taxon>Spermatophyta</taxon>
        <taxon>Magnoliopsida</taxon>
        <taxon>eudicotyledons</taxon>
        <taxon>Gunneridae</taxon>
        <taxon>Pentapetalae</taxon>
        <taxon>rosids</taxon>
        <taxon>fabids</taxon>
        <taxon>Rosales</taxon>
        <taxon>Rhamnaceae</taxon>
        <taxon>rhamnoid group</taxon>
        <taxon>Rhamneae</taxon>
        <taxon>Rhamnella</taxon>
    </lineage>
</organism>
<accession>A0A8K0H4W5</accession>
<name>A0A8K0H4W5_9ROSA</name>
<dbReference type="AlphaFoldDB" id="A0A8K0H4W5"/>
<comment type="caution">
    <text evidence="1">The sequence shown here is derived from an EMBL/GenBank/DDBJ whole genome shotgun (WGS) entry which is preliminary data.</text>
</comment>
<evidence type="ECO:0000313" key="2">
    <source>
        <dbReference type="Proteomes" id="UP000796880"/>
    </source>
</evidence>
<reference evidence="1" key="1">
    <citation type="submission" date="2020-03" db="EMBL/GenBank/DDBJ databases">
        <title>A high-quality chromosome-level genome assembly of a woody plant with both climbing and erect habits, Rhamnella rubrinervis.</title>
        <authorList>
            <person name="Lu Z."/>
            <person name="Yang Y."/>
            <person name="Zhu X."/>
            <person name="Sun Y."/>
        </authorList>
    </citation>
    <scope>NUCLEOTIDE SEQUENCE</scope>
    <source>
        <strain evidence="1">BYM</strain>
        <tissue evidence="1">Leaf</tissue>
    </source>
</reference>
<dbReference type="InterPro" id="IPR012340">
    <property type="entry name" value="NA-bd_OB-fold"/>
</dbReference>
<proteinExistence type="predicted"/>
<dbReference type="PANTHER" id="PTHR38542">
    <property type="entry name" value="OS04G0450500 PROTEIN"/>
    <property type="match status" value="1"/>
</dbReference>
<sequence length="439" mass="48927">MASVVGWYGPLIDLSGAALHVGNFVQLLVFVHRCTPVQYKSWKGGGEVVRRDIQVGDDSRPFFSISIWQKQIGSMVVSGDVVLLQNVKITKFGGIVEGRAVHCSSLLPLIHPFQSLLSKGVSDLVAECRLAGVSAKEKLRKVVEWVQRAGSTFSSIQPHGHTLPNVYLSRNWKLAEKRKSRDFFSLSEVSSLTDSCKAVFYASVGEIFLPFPGGAVGDESDMERMFISRRVYKTEDSTLVTDLICTGCKLCGSPLDMEHSNYIGKQSAVTYYCSESSNRFHVISSIYRPFMLYVWDESEYVPLLVKNKAAELLFGNLNAERVYSCFRGQQKGRNPDPIDACKAIRTNEAEAVGVSGALASSCSVDVNKSLKFGTNVKDMNYYLIWLILLKSLLQQEKNSPLKFEISVNPSLDRENGRLEMVSMRMPCFRSKIYPDQSVS</sequence>
<protein>
    <submittedName>
        <fullName evidence="1">Uncharacterized protein</fullName>
    </submittedName>
</protein>
<dbReference type="PANTHER" id="PTHR38542:SF2">
    <property type="entry name" value="REPLICATION FACTOR A C-TERMINAL DOMAIN-CONTAINING PROTEIN"/>
    <property type="match status" value="1"/>
</dbReference>
<keyword evidence="2" id="KW-1185">Reference proteome</keyword>
<dbReference type="SUPFAM" id="SSF50249">
    <property type="entry name" value="Nucleic acid-binding proteins"/>
    <property type="match status" value="1"/>
</dbReference>
<dbReference type="OrthoDB" id="2446218at2759"/>
<gene>
    <name evidence="1" type="ORF">FNV43_RR10865</name>
</gene>